<reference evidence="2 3" key="1">
    <citation type="submission" date="2019-10" db="EMBL/GenBank/DDBJ databases">
        <title>Whole genome shotgun sequence of Acrocarpospora pleiomorpha NBRC 16267.</title>
        <authorList>
            <person name="Ichikawa N."/>
            <person name="Kimura A."/>
            <person name="Kitahashi Y."/>
            <person name="Komaki H."/>
            <person name="Oguchi A."/>
        </authorList>
    </citation>
    <scope>NUCLEOTIDE SEQUENCE [LARGE SCALE GENOMIC DNA]</scope>
    <source>
        <strain evidence="2 3">NBRC 16267</strain>
    </source>
</reference>
<organism evidence="2 3">
    <name type="scientific">Acrocarpospora pleiomorpha</name>
    <dbReference type="NCBI Taxonomy" id="90975"/>
    <lineage>
        <taxon>Bacteria</taxon>
        <taxon>Bacillati</taxon>
        <taxon>Actinomycetota</taxon>
        <taxon>Actinomycetes</taxon>
        <taxon>Streptosporangiales</taxon>
        <taxon>Streptosporangiaceae</taxon>
        <taxon>Acrocarpospora</taxon>
    </lineage>
</organism>
<protein>
    <submittedName>
        <fullName evidence="2">Uncharacterized protein</fullName>
    </submittedName>
</protein>
<feature type="region of interest" description="Disordered" evidence="1">
    <location>
        <begin position="48"/>
        <end position="68"/>
    </location>
</feature>
<sequence>MSINAVTSISADAMASNAVTCRDFRLASQAPARVDKVIKITASHTAIPAGRSSDAGPIDHTQSGMSIA</sequence>
<proteinExistence type="predicted"/>
<evidence type="ECO:0000313" key="2">
    <source>
        <dbReference type="EMBL" id="GES20552.1"/>
    </source>
</evidence>
<dbReference type="AlphaFoldDB" id="A0A5M3XIG9"/>
<accession>A0A5M3XIG9</accession>
<dbReference type="EMBL" id="BLAF01000017">
    <property type="protein sequence ID" value="GES20552.1"/>
    <property type="molecule type" value="Genomic_DNA"/>
</dbReference>
<gene>
    <name evidence="2" type="ORF">Aple_034480</name>
</gene>
<comment type="caution">
    <text evidence="2">The sequence shown here is derived from an EMBL/GenBank/DDBJ whole genome shotgun (WGS) entry which is preliminary data.</text>
</comment>
<keyword evidence="3" id="KW-1185">Reference proteome</keyword>
<dbReference type="Proteomes" id="UP000377595">
    <property type="component" value="Unassembled WGS sequence"/>
</dbReference>
<evidence type="ECO:0000256" key="1">
    <source>
        <dbReference type="SAM" id="MobiDB-lite"/>
    </source>
</evidence>
<evidence type="ECO:0000313" key="3">
    <source>
        <dbReference type="Proteomes" id="UP000377595"/>
    </source>
</evidence>
<name>A0A5M3XIG9_9ACTN</name>